<protein>
    <submittedName>
        <fullName evidence="1">Uncharacterized protein</fullName>
    </submittedName>
</protein>
<evidence type="ECO:0000313" key="1">
    <source>
        <dbReference type="EMBL" id="MBX26607.1"/>
    </source>
</evidence>
<name>A0A2P2M8Q0_RHIMU</name>
<dbReference type="EMBL" id="GGEC01046123">
    <property type="protein sequence ID" value="MBX26607.1"/>
    <property type="molecule type" value="Transcribed_RNA"/>
</dbReference>
<proteinExistence type="predicted"/>
<organism evidence="1">
    <name type="scientific">Rhizophora mucronata</name>
    <name type="common">Asiatic mangrove</name>
    <dbReference type="NCBI Taxonomy" id="61149"/>
    <lineage>
        <taxon>Eukaryota</taxon>
        <taxon>Viridiplantae</taxon>
        <taxon>Streptophyta</taxon>
        <taxon>Embryophyta</taxon>
        <taxon>Tracheophyta</taxon>
        <taxon>Spermatophyta</taxon>
        <taxon>Magnoliopsida</taxon>
        <taxon>eudicotyledons</taxon>
        <taxon>Gunneridae</taxon>
        <taxon>Pentapetalae</taxon>
        <taxon>rosids</taxon>
        <taxon>fabids</taxon>
        <taxon>Malpighiales</taxon>
        <taxon>Rhizophoraceae</taxon>
        <taxon>Rhizophora</taxon>
    </lineage>
</organism>
<sequence length="40" mass="4539">MCFGFVFPIMASKFSGYVSANFSLNGTRIIHMARVFEFKS</sequence>
<dbReference type="AlphaFoldDB" id="A0A2P2M8Q0"/>
<reference evidence="1" key="1">
    <citation type="submission" date="2018-02" db="EMBL/GenBank/DDBJ databases">
        <title>Rhizophora mucronata_Transcriptome.</title>
        <authorList>
            <person name="Meera S.P."/>
            <person name="Sreeshan A."/>
            <person name="Augustine A."/>
        </authorList>
    </citation>
    <scope>NUCLEOTIDE SEQUENCE</scope>
    <source>
        <tissue evidence="1">Leaf</tissue>
    </source>
</reference>
<accession>A0A2P2M8Q0</accession>